<evidence type="ECO:0000256" key="3">
    <source>
        <dbReference type="ARBA" id="ARBA00023054"/>
    </source>
</evidence>
<evidence type="ECO:0000256" key="5">
    <source>
        <dbReference type="SAM" id="MobiDB-lite"/>
    </source>
</evidence>
<feature type="coiled-coil region" evidence="4">
    <location>
        <begin position="239"/>
        <end position="305"/>
    </location>
</feature>
<evidence type="ECO:0000313" key="7">
    <source>
        <dbReference type="Proteomes" id="UP001333110"/>
    </source>
</evidence>
<sequence>MSWLLGTSGTVESVCPESQGLEDDEENDDTDDEFSYPCHSACPPPQCKSHDSSSDSQGEDLGRPIPFSLNPRHSHMVKDEGVKNRIYAKMLAKHALELEEEAPEFQEPFYKDTEMPGSLSEDEDHSWTRTYHLPVHQRLHVSRAASTAPCSPYDSFQSSAGKHLGMDLFAPWAHASDPYLGYPECTRGAEPHMLHEEAIGDRDSPSLQLTYNVLREENTMLRRMVRSMQSSLESQACTVRRLERQLKASLAKEKREAQELQSFVQRTEWSLQLMTQRALEAESNVEKLKQEIFILEGELESSKVENENLRADQTTDLGAVKHNIDFALQNLHKIIMGANWSIRQLASGADSLHFVAEVLKSTGKISEVEAEKEL</sequence>
<dbReference type="GO" id="GO:0005813">
    <property type="term" value="C:centrosome"/>
    <property type="evidence" value="ECO:0007669"/>
    <property type="project" value="TreeGrafter"/>
</dbReference>
<dbReference type="AlphaFoldDB" id="A0AAN7SKX3"/>
<dbReference type="GO" id="GO:0030496">
    <property type="term" value="C:midbody"/>
    <property type="evidence" value="ECO:0007669"/>
    <property type="project" value="TreeGrafter"/>
</dbReference>
<feature type="compositionally biased region" description="Polar residues" evidence="5">
    <location>
        <begin position="1"/>
        <end position="11"/>
    </location>
</feature>
<evidence type="ECO:0000256" key="1">
    <source>
        <dbReference type="ARBA" id="ARBA00007791"/>
    </source>
</evidence>
<dbReference type="Proteomes" id="UP001333110">
    <property type="component" value="Unassembled WGS sequence"/>
</dbReference>
<gene>
    <name evidence="6" type="ORF">QYF61_018318</name>
</gene>
<dbReference type="InterPro" id="IPR026757">
    <property type="entry name" value="ENTR1"/>
</dbReference>
<evidence type="ECO:0000256" key="2">
    <source>
        <dbReference type="ARBA" id="ARBA00016007"/>
    </source>
</evidence>
<dbReference type="GO" id="GO:0045724">
    <property type="term" value="P:positive regulation of cilium assembly"/>
    <property type="evidence" value="ECO:0007669"/>
    <property type="project" value="TreeGrafter"/>
</dbReference>
<accession>A0AAN7SKX3</accession>
<feature type="region of interest" description="Disordered" evidence="5">
    <location>
        <begin position="1"/>
        <end position="73"/>
    </location>
</feature>
<comment type="similarity">
    <text evidence="1">Belongs to the ENTR1 family.</text>
</comment>
<organism evidence="6 7">
    <name type="scientific">Mycteria americana</name>
    <name type="common">Wood stork</name>
    <dbReference type="NCBI Taxonomy" id="33587"/>
    <lineage>
        <taxon>Eukaryota</taxon>
        <taxon>Metazoa</taxon>
        <taxon>Chordata</taxon>
        <taxon>Craniata</taxon>
        <taxon>Vertebrata</taxon>
        <taxon>Euteleostomi</taxon>
        <taxon>Archelosauria</taxon>
        <taxon>Archosauria</taxon>
        <taxon>Dinosauria</taxon>
        <taxon>Saurischia</taxon>
        <taxon>Theropoda</taxon>
        <taxon>Coelurosauria</taxon>
        <taxon>Aves</taxon>
        <taxon>Neognathae</taxon>
        <taxon>Neoaves</taxon>
        <taxon>Aequornithes</taxon>
        <taxon>Ciconiiformes</taxon>
        <taxon>Ciconiidae</taxon>
        <taxon>Mycteria</taxon>
    </lineage>
</organism>
<evidence type="ECO:0000256" key="4">
    <source>
        <dbReference type="SAM" id="Coils"/>
    </source>
</evidence>
<dbReference type="GO" id="GO:0055037">
    <property type="term" value="C:recycling endosome"/>
    <property type="evidence" value="ECO:0007669"/>
    <property type="project" value="TreeGrafter"/>
</dbReference>
<proteinExistence type="inferred from homology"/>
<dbReference type="GO" id="GO:0005769">
    <property type="term" value="C:early endosome"/>
    <property type="evidence" value="ECO:0007669"/>
    <property type="project" value="TreeGrafter"/>
</dbReference>
<dbReference type="GO" id="GO:0036064">
    <property type="term" value="C:ciliary basal body"/>
    <property type="evidence" value="ECO:0007669"/>
    <property type="project" value="TreeGrafter"/>
</dbReference>
<comment type="caution">
    <text evidence="6">The sequence shown here is derived from an EMBL/GenBank/DDBJ whole genome shotgun (WGS) entry which is preliminary data.</text>
</comment>
<feature type="compositionally biased region" description="Acidic residues" evidence="5">
    <location>
        <begin position="20"/>
        <end position="34"/>
    </location>
</feature>
<keyword evidence="3 4" id="KW-0175">Coiled coil</keyword>
<dbReference type="GO" id="GO:1903566">
    <property type="term" value="P:positive regulation of protein localization to cilium"/>
    <property type="evidence" value="ECO:0007669"/>
    <property type="project" value="TreeGrafter"/>
</dbReference>
<dbReference type="GO" id="GO:0032465">
    <property type="term" value="P:regulation of cytokinesis"/>
    <property type="evidence" value="ECO:0007669"/>
    <property type="project" value="TreeGrafter"/>
</dbReference>
<keyword evidence="7" id="KW-1185">Reference proteome</keyword>
<dbReference type="PANTHER" id="PTHR31259:SF3">
    <property type="entry name" value="ENDOSOME-ASSOCIATED-TRAFFICKING REGULATOR 1"/>
    <property type="match status" value="1"/>
</dbReference>
<dbReference type="EMBL" id="JAUNZN010000001">
    <property type="protein sequence ID" value="KAK4831558.1"/>
    <property type="molecule type" value="Genomic_DNA"/>
</dbReference>
<name>A0AAN7SKX3_MYCAM</name>
<evidence type="ECO:0000313" key="6">
    <source>
        <dbReference type="EMBL" id="KAK4831558.1"/>
    </source>
</evidence>
<dbReference type="PANTHER" id="PTHR31259">
    <property type="entry name" value="ENDOSOME-ASSOCIATED TRAFFICKING REGULATOR 1"/>
    <property type="match status" value="1"/>
</dbReference>
<reference evidence="6 7" key="1">
    <citation type="journal article" date="2023" name="J. Hered.">
        <title>Chromosome-level genome of the wood stork (Mycteria americana) provides insight into avian chromosome evolution.</title>
        <authorList>
            <person name="Flamio R. Jr."/>
            <person name="Ramstad K.M."/>
        </authorList>
    </citation>
    <scope>NUCLEOTIDE SEQUENCE [LARGE SCALE GENOMIC DNA]</scope>
    <source>
        <strain evidence="6">JAX WOST 10</strain>
    </source>
</reference>
<protein>
    <recommendedName>
        <fullName evidence="2">Endosome-associated-trafficking regulator 1</fullName>
    </recommendedName>
</protein>